<accession>A0A1H8DJH7</accession>
<dbReference type="RefSeq" id="WP_050519033.1">
    <property type="nucleotide sequence ID" value="NZ_FOCO01000007.1"/>
</dbReference>
<dbReference type="InterPro" id="IPR006837">
    <property type="entry name" value="Divergent_DAC"/>
</dbReference>
<dbReference type="Proteomes" id="UP000183002">
    <property type="component" value="Unassembled WGS sequence"/>
</dbReference>
<dbReference type="Gene3D" id="3.20.20.370">
    <property type="entry name" value="Glycoside hydrolase/deacetylase"/>
    <property type="match status" value="1"/>
</dbReference>
<protein>
    <recommendedName>
        <fullName evidence="4">Divergent polysaccharide deacetylase</fullName>
    </recommendedName>
</protein>
<reference evidence="2 3" key="1">
    <citation type="submission" date="2016-10" db="EMBL/GenBank/DDBJ databases">
        <authorList>
            <person name="de Groot N.N."/>
        </authorList>
    </citation>
    <scope>NUCLEOTIDE SEQUENCE [LARGE SCALE GENOMIC DNA]</scope>
    <source>
        <strain evidence="2 3">CGMCC 1.10836</strain>
    </source>
</reference>
<feature type="region of interest" description="Disordered" evidence="1">
    <location>
        <begin position="161"/>
        <end position="182"/>
    </location>
</feature>
<organism evidence="2 3">
    <name type="scientific">Pseudorhodobacter antarcticus</name>
    <dbReference type="NCBI Taxonomy" id="1077947"/>
    <lineage>
        <taxon>Bacteria</taxon>
        <taxon>Pseudomonadati</taxon>
        <taxon>Pseudomonadota</taxon>
        <taxon>Alphaproteobacteria</taxon>
        <taxon>Rhodobacterales</taxon>
        <taxon>Paracoccaceae</taxon>
        <taxon>Pseudorhodobacter</taxon>
    </lineage>
</organism>
<name>A0A1H8DJH7_9RHOB</name>
<dbReference type="GO" id="GO:0005975">
    <property type="term" value="P:carbohydrate metabolic process"/>
    <property type="evidence" value="ECO:0007669"/>
    <property type="project" value="InterPro"/>
</dbReference>
<dbReference type="STRING" id="1077947.SAMN05216227_100731"/>
<dbReference type="AlphaFoldDB" id="A0A1H8DJH7"/>
<evidence type="ECO:0008006" key="4">
    <source>
        <dbReference type="Google" id="ProtNLM"/>
    </source>
</evidence>
<sequence length="498" mass="49946">MSRGFLVGAGWGTAAAAVGLVVASQVADLPLSGAGGPHVAVEVAQPPVGAAQMQVADEKAVDAAPNAPDAAVPAMSLQGAAEAVPDVGAPTGGDAAPVVALPPIEMPPVAGSDRAATPETARDAVPDIVSETQTAMLAPTSVGAAATVPVAPATQATAPNLAAPAQSLPETPVAESAPSADMVPRNEPAFAPTVDPAPVAVAPETAPESALEFAPEPEPMPEVAVVDAARPAPGFAGKVEGVKTGRLPSIGAAPDQVADEPAEAATVVLVDDPSLPAIERFAAGFQNPDNKPLFAILLQDTGGPDIDREALAKLDFPVSFVIDPTLPDAATAAQIYRAGGKEVLMLATGLPVGATASDLSVSMGVTSAVLPEAVGVVDLETGGFQGNRSLATQVLALIEDEGRGVVSWDKGLNAAAQVAQREGVRHAVIFRSLDSEGEASPLIRRYLDRAAFKAAQDGRVVVAGKTRPETVAALLEWALEGRAATVALAPSTAVMITQ</sequence>
<evidence type="ECO:0000313" key="2">
    <source>
        <dbReference type="EMBL" id="SEN07481.1"/>
    </source>
</evidence>
<dbReference type="Pfam" id="PF04748">
    <property type="entry name" value="Polysacc_deac_2"/>
    <property type="match status" value="1"/>
</dbReference>
<keyword evidence="3" id="KW-1185">Reference proteome</keyword>
<dbReference type="CDD" id="cd10936">
    <property type="entry name" value="CE4_DAC2"/>
    <property type="match status" value="1"/>
</dbReference>
<proteinExistence type="predicted"/>
<evidence type="ECO:0000313" key="3">
    <source>
        <dbReference type="Proteomes" id="UP000183002"/>
    </source>
</evidence>
<gene>
    <name evidence="2" type="ORF">SAMN05216227_100731</name>
</gene>
<evidence type="ECO:0000256" key="1">
    <source>
        <dbReference type="SAM" id="MobiDB-lite"/>
    </source>
</evidence>
<dbReference type="SUPFAM" id="SSF88713">
    <property type="entry name" value="Glycoside hydrolase/deacetylase"/>
    <property type="match status" value="1"/>
</dbReference>
<dbReference type="InterPro" id="IPR011330">
    <property type="entry name" value="Glyco_hydro/deAcase_b/a-brl"/>
</dbReference>
<dbReference type="EMBL" id="FOCO01000007">
    <property type="protein sequence ID" value="SEN07481.1"/>
    <property type="molecule type" value="Genomic_DNA"/>
</dbReference>